<dbReference type="PROSITE" id="PS50850">
    <property type="entry name" value="MFS"/>
    <property type="match status" value="1"/>
</dbReference>
<dbReference type="GO" id="GO:0005886">
    <property type="term" value="C:plasma membrane"/>
    <property type="evidence" value="ECO:0007669"/>
    <property type="project" value="UniProtKB-SubCell"/>
</dbReference>
<sequence>MCSSAVIPKIRLSGFYLFYFAFLGALVPYWSLYLQSFGFGPEMIGILMGMLHATRIVAPSLWGWLADLSGRRMAIVRFGSLSAWLMFTLVFWADKALYIGLVTLGFSFFWNAILPQFEVITLRYLGENKHDYSQIRVWGSVGFIASVAGTGYLMDLLPIRMLPWVLLVLLVLIWLNTLTVSQNRSTEDGGVREDDVSFLPLVRRPQVVAFFVVCFLIQFGHGPYYSFFSPMLEQLDYSRGVIGMLWALGVLAEVVLFVFMRKVLENWSLRHIMLVSLWLSVLRWVVTALFPAYLVPLALAQLLHAASFGALHIVGIALVQHYFPPSTQGRGQALFSSLGFGAGGLIGSVVAGWIWQQGGGLPAFATSALACIVAIVLATIWIHPENVQQNYA</sequence>
<evidence type="ECO:0000256" key="7">
    <source>
        <dbReference type="ARBA" id="ARBA00023136"/>
    </source>
</evidence>
<keyword evidence="4" id="KW-0997">Cell inner membrane</keyword>
<feature type="domain" description="Major facilitator superfamily (MFS) profile" evidence="9">
    <location>
        <begin position="206"/>
        <end position="392"/>
    </location>
</feature>
<dbReference type="PANTHER" id="PTHR23522">
    <property type="entry name" value="BLL5896 PROTEIN"/>
    <property type="match status" value="1"/>
</dbReference>
<evidence type="ECO:0000256" key="2">
    <source>
        <dbReference type="ARBA" id="ARBA00022448"/>
    </source>
</evidence>
<feature type="transmembrane region" description="Helical" evidence="8">
    <location>
        <begin position="272"/>
        <end position="295"/>
    </location>
</feature>
<feature type="transmembrane region" description="Helical" evidence="8">
    <location>
        <begin position="74"/>
        <end position="91"/>
    </location>
</feature>
<feature type="transmembrane region" description="Helical" evidence="8">
    <location>
        <begin position="135"/>
        <end position="155"/>
    </location>
</feature>
<dbReference type="InterPro" id="IPR024989">
    <property type="entry name" value="MFS_assoc_dom"/>
</dbReference>
<dbReference type="PATRIC" id="fig|1232683.4.peg.1906"/>
<keyword evidence="7 8" id="KW-0472">Membrane</keyword>
<feature type="transmembrane region" description="Helical" evidence="8">
    <location>
        <begin position="301"/>
        <end position="323"/>
    </location>
</feature>
<feature type="transmembrane region" description="Helical" evidence="8">
    <location>
        <begin position="43"/>
        <end position="62"/>
    </location>
</feature>
<dbReference type="GO" id="GO:0030395">
    <property type="term" value="F:lactose binding"/>
    <property type="evidence" value="ECO:0007669"/>
    <property type="project" value="TreeGrafter"/>
</dbReference>
<dbReference type="STRING" id="1232683.ADIMK_1943"/>
<dbReference type="PANTHER" id="PTHR23522:SF10">
    <property type="entry name" value="3-PHENYLPROPIONIC ACID TRANSPORTER-RELATED"/>
    <property type="match status" value="1"/>
</dbReference>
<dbReference type="PIRSF" id="PIRSF004925">
    <property type="entry name" value="HcaT"/>
    <property type="match status" value="1"/>
</dbReference>
<comment type="subcellular location">
    <subcellularLocation>
        <location evidence="1">Cell inner membrane</location>
        <topology evidence="1">Multi-pass membrane protein</topology>
    </subcellularLocation>
</comment>
<dbReference type="eggNOG" id="COG2814">
    <property type="taxonomic scope" value="Bacteria"/>
</dbReference>
<dbReference type="InterPro" id="IPR036259">
    <property type="entry name" value="MFS_trans_sf"/>
</dbReference>
<gene>
    <name evidence="10" type="ORF">ADIMK_1943</name>
</gene>
<evidence type="ECO:0000259" key="9">
    <source>
        <dbReference type="PROSITE" id="PS50850"/>
    </source>
</evidence>
<dbReference type="NCBIfam" id="NF037955">
    <property type="entry name" value="mfs"/>
    <property type="match status" value="1"/>
</dbReference>
<dbReference type="SUPFAM" id="SSF103473">
    <property type="entry name" value="MFS general substrate transporter"/>
    <property type="match status" value="1"/>
</dbReference>
<feature type="transmembrane region" description="Helical" evidence="8">
    <location>
        <begin position="335"/>
        <end position="355"/>
    </location>
</feature>
<evidence type="ECO:0000256" key="1">
    <source>
        <dbReference type="ARBA" id="ARBA00004429"/>
    </source>
</evidence>
<name>A0A081FZ61_9GAMM</name>
<dbReference type="InterPro" id="IPR026032">
    <property type="entry name" value="HcaT-like"/>
</dbReference>
<reference evidence="10 11" key="1">
    <citation type="submission" date="2014-04" db="EMBL/GenBank/DDBJ databases">
        <title>Marinobacterium kochiensis sp. nov., isolated from sediment sample collected from Kochi backwaters in Kerala, India.</title>
        <authorList>
            <person name="Singh A."/>
            <person name="Pinnaka A.K."/>
        </authorList>
    </citation>
    <scope>NUCLEOTIDE SEQUENCE [LARGE SCALE GENOMIC DNA]</scope>
    <source>
        <strain evidence="10 11">AK27</strain>
    </source>
</reference>
<evidence type="ECO:0000256" key="5">
    <source>
        <dbReference type="ARBA" id="ARBA00022692"/>
    </source>
</evidence>
<dbReference type="EMBL" id="JMQN01000028">
    <property type="protein sequence ID" value="KEA63816.1"/>
    <property type="molecule type" value="Genomic_DNA"/>
</dbReference>
<feature type="transmembrane region" description="Helical" evidence="8">
    <location>
        <begin position="12"/>
        <end position="31"/>
    </location>
</feature>
<protein>
    <submittedName>
        <fullName evidence="10">Nucleoside:H+ symporter:Major facilitator superfamily</fullName>
    </submittedName>
</protein>
<dbReference type="GO" id="GO:0015528">
    <property type="term" value="F:lactose:proton symporter activity"/>
    <property type="evidence" value="ECO:0007669"/>
    <property type="project" value="TreeGrafter"/>
</dbReference>
<evidence type="ECO:0000313" key="10">
    <source>
        <dbReference type="EMBL" id="KEA63816.1"/>
    </source>
</evidence>
<organism evidence="10 11">
    <name type="scientific">Marinobacterium lacunae</name>
    <dbReference type="NCBI Taxonomy" id="1232683"/>
    <lineage>
        <taxon>Bacteria</taxon>
        <taxon>Pseudomonadati</taxon>
        <taxon>Pseudomonadota</taxon>
        <taxon>Gammaproteobacteria</taxon>
        <taxon>Oceanospirillales</taxon>
        <taxon>Oceanospirillaceae</taxon>
        <taxon>Marinobacterium</taxon>
    </lineage>
</organism>
<dbReference type="Proteomes" id="UP000028252">
    <property type="component" value="Unassembled WGS sequence"/>
</dbReference>
<dbReference type="InterPro" id="IPR020846">
    <property type="entry name" value="MFS_dom"/>
</dbReference>
<evidence type="ECO:0000256" key="6">
    <source>
        <dbReference type="ARBA" id="ARBA00022989"/>
    </source>
</evidence>
<keyword evidence="2" id="KW-0813">Transport</keyword>
<accession>A0A081FZ61</accession>
<dbReference type="RefSeq" id="WP_051692822.1">
    <property type="nucleotide sequence ID" value="NZ_JMQN01000028.1"/>
</dbReference>
<comment type="caution">
    <text evidence="10">The sequence shown here is derived from an EMBL/GenBank/DDBJ whole genome shotgun (WGS) entry which is preliminary data.</text>
</comment>
<feature type="transmembrane region" description="Helical" evidence="8">
    <location>
        <begin position="361"/>
        <end position="382"/>
    </location>
</feature>
<keyword evidence="3" id="KW-1003">Cell membrane</keyword>
<dbReference type="AlphaFoldDB" id="A0A081FZ61"/>
<evidence type="ECO:0000313" key="11">
    <source>
        <dbReference type="Proteomes" id="UP000028252"/>
    </source>
</evidence>
<evidence type="ECO:0000256" key="8">
    <source>
        <dbReference type="SAM" id="Phobius"/>
    </source>
</evidence>
<dbReference type="Gene3D" id="1.20.1250.20">
    <property type="entry name" value="MFS general substrate transporter like domains"/>
    <property type="match status" value="2"/>
</dbReference>
<evidence type="ECO:0000256" key="4">
    <source>
        <dbReference type="ARBA" id="ARBA00022519"/>
    </source>
</evidence>
<keyword evidence="11" id="KW-1185">Reference proteome</keyword>
<feature type="transmembrane region" description="Helical" evidence="8">
    <location>
        <begin position="201"/>
        <end position="220"/>
    </location>
</feature>
<keyword evidence="5 8" id="KW-0812">Transmembrane</keyword>
<dbReference type="Pfam" id="PF12832">
    <property type="entry name" value="MFS_1_like"/>
    <property type="match status" value="1"/>
</dbReference>
<feature type="transmembrane region" description="Helical" evidence="8">
    <location>
        <begin position="97"/>
        <end position="114"/>
    </location>
</feature>
<evidence type="ECO:0000256" key="3">
    <source>
        <dbReference type="ARBA" id="ARBA00022475"/>
    </source>
</evidence>
<keyword evidence="6 8" id="KW-1133">Transmembrane helix</keyword>
<dbReference type="OrthoDB" id="9150135at2"/>
<proteinExistence type="predicted"/>
<feature type="transmembrane region" description="Helical" evidence="8">
    <location>
        <begin position="161"/>
        <end position="180"/>
    </location>
</feature>
<feature type="transmembrane region" description="Helical" evidence="8">
    <location>
        <begin position="240"/>
        <end position="260"/>
    </location>
</feature>